<evidence type="ECO:0000313" key="3">
    <source>
        <dbReference type="Proteomes" id="UP001147747"/>
    </source>
</evidence>
<keyword evidence="3" id="KW-1185">Reference proteome</keyword>
<proteinExistence type="predicted"/>
<dbReference type="EMBL" id="JAPZBU010000013">
    <property type="protein sequence ID" value="KAJ5369484.1"/>
    <property type="molecule type" value="Genomic_DNA"/>
</dbReference>
<reference evidence="2" key="2">
    <citation type="journal article" date="2023" name="IMA Fungus">
        <title>Comparative genomic study of the Penicillium genus elucidates a diverse pangenome and 15 lateral gene transfer events.</title>
        <authorList>
            <person name="Petersen C."/>
            <person name="Sorensen T."/>
            <person name="Nielsen M.R."/>
            <person name="Sondergaard T.E."/>
            <person name="Sorensen J.L."/>
            <person name="Fitzpatrick D.A."/>
            <person name="Frisvad J.C."/>
            <person name="Nielsen K.L."/>
        </authorList>
    </citation>
    <scope>NUCLEOTIDE SEQUENCE</scope>
    <source>
        <strain evidence="2">IBT 29677</strain>
    </source>
</reference>
<comment type="caution">
    <text evidence="2">The sequence shown here is derived from an EMBL/GenBank/DDBJ whole genome shotgun (WGS) entry which is preliminary data.</text>
</comment>
<gene>
    <name evidence="2" type="ORF">N7509_014096</name>
</gene>
<dbReference type="PANTHER" id="PTHR24148">
    <property type="entry name" value="ANKYRIN REPEAT DOMAIN-CONTAINING PROTEIN 39 HOMOLOG-RELATED"/>
    <property type="match status" value="1"/>
</dbReference>
<dbReference type="Pfam" id="PF06985">
    <property type="entry name" value="HET"/>
    <property type="match status" value="1"/>
</dbReference>
<dbReference type="InterPro" id="IPR052895">
    <property type="entry name" value="HetReg/Transcr_Mod"/>
</dbReference>
<sequence length="356" mass="41574">MPRNRRINPDIIPKEIYDHDFDPDRHFRLLEVWPEPHSGQLLGRLIPVTRPNIENHDQNRAQYWALSHSWRDASDIKDPVQINGWRVELNRNIIAAILQLGQDGHDVFWIDTICINQENEDEKSAQVIHMADIYTYAWRVCAWVGLDNGDWTERAIACLGELGTQPLDTLSEEFRNECLEITDKFIARSWFERLWVIQEVTLGADQAIIQCGRFGLPYATALAAFRQIYSLWVTNGQPPVDNSAYHIAWRTQHFVAAEEILARTQQGQKVMPFNLAMKLARMDHLGVSDDRDRIWGLLGLLPERYRYEFWPDYERVEFWELEAKAMQLCRSPLNALKEGEITQEELDHAARLNKEL</sequence>
<feature type="domain" description="Heterokaryon incompatibility" evidence="1">
    <location>
        <begin position="63"/>
        <end position="199"/>
    </location>
</feature>
<protein>
    <recommendedName>
        <fullName evidence="1">Heterokaryon incompatibility domain-containing protein</fullName>
    </recommendedName>
</protein>
<dbReference type="InterPro" id="IPR010730">
    <property type="entry name" value="HET"/>
</dbReference>
<dbReference type="OrthoDB" id="4300637at2759"/>
<evidence type="ECO:0000313" key="2">
    <source>
        <dbReference type="EMBL" id="KAJ5369484.1"/>
    </source>
</evidence>
<dbReference type="Proteomes" id="UP001147747">
    <property type="component" value="Unassembled WGS sequence"/>
</dbReference>
<organism evidence="2 3">
    <name type="scientific">Penicillium cosmopolitanum</name>
    <dbReference type="NCBI Taxonomy" id="1131564"/>
    <lineage>
        <taxon>Eukaryota</taxon>
        <taxon>Fungi</taxon>
        <taxon>Dikarya</taxon>
        <taxon>Ascomycota</taxon>
        <taxon>Pezizomycotina</taxon>
        <taxon>Eurotiomycetes</taxon>
        <taxon>Eurotiomycetidae</taxon>
        <taxon>Eurotiales</taxon>
        <taxon>Aspergillaceae</taxon>
        <taxon>Penicillium</taxon>
    </lineage>
</organism>
<accession>A0A9W9S2L4</accession>
<dbReference type="RefSeq" id="XP_056480722.1">
    <property type="nucleotide sequence ID" value="XM_056638733.1"/>
</dbReference>
<dbReference type="GeneID" id="81377713"/>
<reference evidence="2" key="1">
    <citation type="submission" date="2022-12" db="EMBL/GenBank/DDBJ databases">
        <authorList>
            <person name="Petersen C."/>
        </authorList>
    </citation>
    <scope>NUCLEOTIDE SEQUENCE</scope>
    <source>
        <strain evidence="2">IBT 29677</strain>
    </source>
</reference>
<name>A0A9W9S2L4_9EURO</name>
<evidence type="ECO:0000259" key="1">
    <source>
        <dbReference type="Pfam" id="PF06985"/>
    </source>
</evidence>
<dbReference type="AlphaFoldDB" id="A0A9W9S2L4"/>
<dbReference type="PANTHER" id="PTHR24148:SF64">
    <property type="entry name" value="HETEROKARYON INCOMPATIBILITY DOMAIN-CONTAINING PROTEIN"/>
    <property type="match status" value="1"/>
</dbReference>